<feature type="region of interest" description="Disordered" evidence="1">
    <location>
        <begin position="186"/>
        <end position="212"/>
    </location>
</feature>
<dbReference type="GeneID" id="40830981"/>
<reference evidence="4" key="1">
    <citation type="submission" date="2016-10" db="EMBL/GenBank/DDBJ databases">
        <authorList>
            <person name="Varghese N."/>
            <person name="Submissions S."/>
        </authorList>
    </citation>
    <scope>NUCLEOTIDE SEQUENCE [LARGE SCALE GENOMIC DNA]</scope>
    <source>
        <strain evidence="4">CGMCC 4.7042</strain>
    </source>
</reference>
<dbReference type="RefSeq" id="WP_093656191.1">
    <property type="nucleotide sequence ID" value="NZ_FNHI01000012.1"/>
</dbReference>
<protein>
    <recommendedName>
        <fullName evidence="5">Integral membrane protein</fullName>
    </recommendedName>
</protein>
<name>A0A1G9VBE6_9ACTN</name>
<dbReference type="EMBL" id="FNHI01000012">
    <property type="protein sequence ID" value="SDM69390.1"/>
    <property type="molecule type" value="Genomic_DNA"/>
</dbReference>
<feature type="compositionally biased region" description="Gly residues" evidence="1">
    <location>
        <begin position="98"/>
        <end position="131"/>
    </location>
</feature>
<feature type="transmembrane region" description="Helical" evidence="2">
    <location>
        <begin position="153"/>
        <end position="177"/>
    </location>
</feature>
<feature type="compositionally biased region" description="Basic and acidic residues" evidence="1">
    <location>
        <begin position="23"/>
        <end position="39"/>
    </location>
</feature>
<evidence type="ECO:0000313" key="4">
    <source>
        <dbReference type="Proteomes" id="UP000199063"/>
    </source>
</evidence>
<keyword evidence="4" id="KW-1185">Reference proteome</keyword>
<keyword evidence="2" id="KW-0812">Transmembrane</keyword>
<dbReference type="AlphaFoldDB" id="A0A1G9VBE6"/>
<evidence type="ECO:0000256" key="2">
    <source>
        <dbReference type="SAM" id="Phobius"/>
    </source>
</evidence>
<feature type="region of interest" description="Disordered" evidence="1">
    <location>
        <begin position="1"/>
        <end position="138"/>
    </location>
</feature>
<organism evidence="3 4">
    <name type="scientific">Streptomyces wuyuanensis</name>
    <dbReference type="NCBI Taxonomy" id="1196353"/>
    <lineage>
        <taxon>Bacteria</taxon>
        <taxon>Bacillati</taxon>
        <taxon>Actinomycetota</taxon>
        <taxon>Actinomycetes</taxon>
        <taxon>Kitasatosporales</taxon>
        <taxon>Streptomycetaceae</taxon>
        <taxon>Streptomyces</taxon>
    </lineage>
</organism>
<evidence type="ECO:0000256" key="1">
    <source>
        <dbReference type="SAM" id="MobiDB-lite"/>
    </source>
</evidence>
<keyword evidence="2" id="KW-0472">Membrane</keyword>
<feature type="compositionally biased region" description="Basic and acidic residues" evidence="1">
    <location>
        <begin position="59"/>
        <end position="82"/>
    </location>
</feature>
<dbReference type="STRING" id="1196353.SAMN05444921_1127"/>
<evidence type="ECO:0008006" key="5">
    <source>
        <dbReference type="Google" id="ProtNLM"/>
    </source>
</evidence>
<feature type="compositionally biased region" description="Low complexity" evidence="1">
    <location>
        <begin position="196"/>
        <end position="212"/>
    </location>
</feature>
<gene>
    <name evidence="3" type="ORF">SAMN05444921_1127</name>
</gene>
<proteinExistence type="predicted"/>
<sequence>MPDRRRRTALRLPLSAERGSLLLRERQSTEPTEPPKDESNPFAPPPEGSPDRPWQPRHGSGDDSSGRDQERGSGDDGEREGGRTPWGSQWSDRQPGRSSGGFGSRPGSQGGGGQGGNGGQGGPEGGPGQGTGLRWDPTDPVQRRARYALLGGMWAFFFALFDFPEIALLLGALAIYWGGSSLRSKSRRATTGDSTSAAAPSPQGPGRPAGRPQVTAAVSGLVMAGIALTIVAMTFTMQLVYRDFYTCVSDSLTKTGQISCNELLPEPLRGVIGVKE</sequence>
<evidence type="ECO:0000313" key="3">
    <source>
        <dbReference type="EMBL" id="SDM69390.1"/>
    </source>
</evidence>
<dbReference type="Proteomes" id="UP000199063">
    <property type="component" value="Unassembled WGS sequence"/>
</dbReference>
<accession>A0A1G9VBE6</accession>
<keyword evidence="2" id="KW-1133">Transmembrane helix</keyword>
<feature type="transmembrane region" description="Helical" evidence="2">
    <location>
        <begin position="214"/>
        <end position="235"/>
    </location>
</feature>
<dbReference type="OrthoDB" id="4337297at2"/>